<name>A0A0R3SQX6_HYMDI</name>
<evidence type="ECO:0000256" key="2">
    <source>
        <dbReference type="ARBA" id="ARBA00022729"/>
    </source>
</evidence>
<dbReference type="WBParaSite" id="HDID_0000751201-mRNA-1">
    <property type="protein sequence ID" value="HDID_0000751201-mRNA-1"/>
    <property type="gene ID" value="HDID_0000751201"/>
</dbReference>
<accession>A0A0R3SQX6</accession>
<protein>
    <submittedName>
        <fullName evidence="10">EB domain-containing protein</fullName>
    </submittedName>
</protein>
<keyword evidence="5" id="KW-1015">Disulfide bond</keyword>
<dbReference type="PANTHER" id="PTHR10913:SF45">
    <property type="entry name" value="FOLLISTATIN, ISOFORM A-RELATED"/>
    <property type="match status" value="1"/>
</dbReference>
<dbReference type="InterPro" id="IPR036773">
    <property type="entry name" value="TB_dom_sf"/>
</dbReference>
<dbReference type="SMART" id="SM00280">
    <property type="entry name" value="KAZAL"/>
    <property type="match status" value="2"/>
</dbReference>
<evidence type="ECO:0000256" key="1">
    <source>
        <dbReference type="ARBA" id="ARBA00022690"/>
    </source>
</evidence>
<dbReference type="Proteomes" id="UP000274504">
    <property type="component" value="Unassembled WGS sequence"/>
</dbReference>
<dbReference type="EMBL" id="UYSG01010941">
    <property type="protein sequence ID" value="VDL59828.1"/>
    <property type="molecule type" value="Genomic_DNA"/>
</dbReference>
<dbReference type="OrthoDB" id="6614329at2759"/>
<keyword evidence="1" id="KW-0646">Protease inhibitor</keyword>
<reference evidence="10" key="1">
    <citation type="submission" date="2017-02" db="UniProtKB">
        <authorList>
            <consortium name="WormBaseParasite"/>
        </authorList>
    </citation>
    <scope>IDENTIFICATION</scope>
</reference>
<dbReference type="GO" id="GO:0005576">
    <property type="term" value="C:extracellular region"/>
    <property type="evidence" value="ECO:0007669"/>
    <property type="project" value="TreeGrafter"/>
</dbReference>
<dbReference type="InterPro" id="IPR002350">
    <property type="entry name" value="Kazal_dom"/>
</dbReference>
<dbReference type="PANTHER" id="PTHR10913">
    <property type="entry name" value="FOLLISTATIN-RELATED"/>
    <property type="match status" value="1"/>
</dbReference>
<proteinExistence type="predicted"/>
<reference evidence="8 9" key="2">
    <citation type="submission" date="2018-11" db="EMBL/GenBank/DDBJ databases">
        <authorList>
            <consortium name="Pathogen Informatics"/>
        </authorList>
    </citation>
    <scope>NUCLEOTIDE SEQUENCE [LARGE SCALE GENOMIC DNA]</scope>
</reference>
<evidence type="ECO:0000256" key="3">
    <source>
        <dbReference type="ARBA" id="ARBA00022737"/>
    </source>
</evidence>
<dbReference type="AlphaFoldDB" id="A0A0R3SQX6"/>
<dbReference type="InterPro" id="IPR036058">
    <property type="entry name" value="Kazal_dom_sf"/>
</dbReference>
<keyword evidence="3" id="KW-0677">Repeat</keyword>
<dbReference type="InterPro" id="IPR050653">
    <property type="entry name" value="Prot_Inhib_GrowthFact_Antg"/>
</dbReference>
<dbReference type="GO" id="GO:0004867">
    <property type="term" value="F:serine-type endopeptidase inhibitor activity"/>
    <property type="evidence" value="ECO:0007669"/>
    <property type="project" value="UniProtKB-KW"/>
</dbReference>
<evidence type="ECO:0000313" key="8">
    <source>
        <dbReference type="EMBL" id="VDL59828.1"/>
    </source>
</evidence>
<feature type="domain" description="Kazal-like" evidence="7">
    <location>
        <begin position="130"/>
        <end position="176"/>
    </location>
</feature>
<feature type="domain" description="Kazal-like" evidence="7">
    <location>
        <begin position="214"/>
        <end position="267"/>
    </location>
</feature>
<evidence type="ECO:0000259" key="7">
    <source>
        <dbReference type="SMART" id="SM00280"/>
    </source>
</evidence>
<sequence length="388" mass="43294">MCCVLSPNPAIFNMLLLLSVALQALFVYFVSGGSCFRMRLENGHCHELIERDTSTRLECCRRGGFYHHGKLSSAVFVRDILLSKSGVPNCENPCEGVISYFFGFAEETCNNVRCNKEFECKLIKGKSYCTCKSTCSKEDYESGPVCSSDFRMFRNRCALIKERCRSLNSLFTEIPCPPAAHSCNFNSNPLDNKPVKVCPEGRVCVMRAYSGKTSCESPDQSGLSYKYSYYKGQICGADNNTYTDIFALRNASLRRGIEIRIGYMGPCRADATCTNVRCQSLRMTCRPHVLTGQPICLDCNDLPPNCNAVGAFFVRRTDYAILALNESMKESRLVFGDPRWHGKVFTGGWPGICGSKGQSFPNTCFQQVFSCYGKHYYDLVSSGYCLAG</sequence>
<dbReference type="SUPFAM" id="SSF100895">
    <property type="entry name" value="Kazal-type serine protease inhibitors"/>
    <property type="match status" value="2"/>
</dbReference>
<organism evidence="10">
    <name type="scientific">Hymenolepis diminuta</name>
    <name type="common">Rat tapeworm</name>
    <dbReference type="NCBI Taxonomy" id="6216"/>
    <lineage>
        <taxon>Eukaryota</taxon>
        <taxon>Metazoa</taxon>
        <taxon>Spiralia</taxon>
        <taxon>Lophotrochozoa</taxon>
        <taxon>Platyhelminthes</taxon>
        <taxon>Cestoda</taxon>
        <taxon>Eucestoda</taxon>
        <taxon>Cyclophyllidea</taxon>
        <taxon>Hymenolepididae</taxon>
        <taxon>Hymenolepis</taxon>
    </lineage>
</organism>
<evidence type="ECO:0000313" key="10">
    <source>
        <dbReference type="WBParaSite" id="HDID_0000751201-mRNA-1"/>
    </source>
</evidence>
<dbReference type="STRING" id="6216.A0A0R3SQX6"/>
<dbReference type="GO" id="GO:0030154">
    <property type="term" value="P:cell differentiation"/>
    <property type="evidence" value="ECO:0007669"/>
    <property type="project" value="TreeGrafter"/>
</dbReference>
<keyword evidence="2" id="KW-0732">Signal</keyword>
<gene>
    <name evidence="8" type="ORF">HDID_LOCUS7510</name>
</gene>
<dbReference type="Gene3D" id="3.30.60.30">
    <property type="match status" value="3"/>
</dbReference>
<evidence type="ECO:0000256" key="4">
    <source>
        <dbReference type="ARBA" id="ARBA00022900"/>
    </source>
</evidence>
<dbReference type="Gene3D" id="3.90.290.10">
    <property type="entry name" value="TGF-beta binding (TB) domain"/>
    <property type="match status" value="1"/>
</dbReference>
<evidence type="ECO:0000313" key="9">
    <source>
        <dbReference type="Proteomes" id="UP000274504"/>
    </source>
</evidence>
<dbReference type="Pfam" id="PF07648">
    <property type="entry name" value="Kazal_2"/>
    <property type="match status" value="2"/>
</dbReference>
<evidence type="ECO:0000256" key="6">
    <source>
        <dbReference type="ARBA" id="ARBA00023180"/>
    </source>
</evidence>
<keyword evidence="6" id="KW-0325">Glycoprotein</keyword>
<keyword evidence="4" id="KW-0722">Serine protease inhibitor</keyword>
<evidence type="ECO:0000256" key="5">
    <source>
        <dbReference type="ARBA" id="ARBA00023157"/>
    </source>
</evidence>